<dbReference type="Proteomes" id="UP000595362">
    <property type="component" value="Chromosome"/>
</dbReference>
<dbReference type="Gene3D" id="1.25.40.20">
    <property type="entry name" value="Ankyrin repeat-containing domain"/>
    <property type="match status" value="1"/>
</dbReference>
<protein>
    <submittedName>
        <fullName evidence="2">Ankyrin repeat domain-containing protein</fullName>
    </submittedName>
</protein>
<keyword evidence="1" id="KW-0677">Repeat</keyword>
<dbReference type="SMART" id="SM00248">
    <property type="entry name" value="ANK"/>
    <property type="match status" value="2"/>
</dbReference>
<sequence length="203" mass="21969">MNLLDAALRCAAMRDWVAVSHCLLVLGANPYGVDEEGRTAFNHAASNGLKALAVLTQAAFVDTQKARKRRRWIGYGLNTPSGVYGSTLITYAAKVCDVATVRAMIAAGADIRIVNGSGWSLLHCAAVMPGRADVIKSLLRAFEEQGYGYLISVRTTRIYETSYGAHKVTYTEGLSAAGLCRARLEQDPASPEDLKEYSSYLTE</sequence>
<dbReference type="InterPro" id="IPR036770">
    <property type="entry name" value="Ankyrin_rpt-contain_sf"/>
</dbReference>
<dbReference type="AlphaFoldDB" id="A0A7T5R0T7"/>
<evidence type="ECO:0000313" key="3">
    <source>
        <dbReference type="Proteomes" id="UP000595362"/>
    </source>
</evidence>
<evidence type="ECO:0000256" key="1">
    <source>
        <dbReference type="ARBA" id="ARBA00022737"/>
    </source>
</evidence>
<reference evidence="2 3" key="1">
    <citation type="submission" date="2020-07" db="EMBL/GenBank/DDBJ databases">
        <title>Huge and variable diversity of episymbiotic CPR bacteria and DPANN archaea in groundwater ecosystems.</title>
        <authorList>
            <person name="He C.Y."/>
            <person name="Keren R."/>
            <person name="Whittaker M."/>
            <person name="Farag I.F."/>
            <person name="Doudna J."/>
            <person name="Cate J.H.D."/>
            <person name="Banfield J.F."/>
        </authorList>
    </citation>
    <scope>NUCLEOTIDE SEQUENCE [LARGE SCALE GENOMIC DNA]</scope>
    <source>
        <strain evidence="2">NC_groundwater_70_Ag_B-0.1um_54_66</strain>
    </source>
</reference>
<dbReference type="EMBL" id="CP066681">
    <property type="protein sequence ID" value="QQG35381.1"/>
    <property type="molecule type" value="Genomic_DNA"/>
</dbReference>
<proteinExistence type="predicted"/>
<gene>
    <name evidence="2" type="ORF">HYS17_07445</name>
</gene>
<evidence type="ECO:0000313" key="2">
    <source>
        <dbReference type="EMBL" id="QQG35381.1"/>
    </source>
</evidence>
<dbReference type="PANTHER" id="PTHR24161:SF85">
    <property type="entry name" value="PALMITOYLTRANSFERASE HIP14"/>
    <property type="match status" value="1"/>
</dbReference>
<dbReference type="PANTHER" id="PTHR24161">
    <property type="entry name" value="ANK_REP_REGION DOMAIN-CONTAINING PROTEIN-RELATED"/>
    <property type="match status" value="1"/>
</dbReference>
<accession>A0A7T5R0T7</accession>
<dbReference type="SUPFAM" id="SSF48403">
    <property type="entry name" value="Ankyrin repeat"/>
    <property type="match status" value="1"/>
</dbReference>
<organism evidence="2 3">
    <name type="scientific">Micavibrio aeruginosavorus</name>
    <dbReference type="NCBI Taxonomy" id="349221"/>
    <lineage>
        <taxon>Bacteria</taxon>
        <taxon>Pseudomonadati</taxon>
        <taxon>Bdellovibrionota</taxon>
        <taxon>Bdellovibrionia</taxon>
        <taxon>Bdellovibrionales</taxon>
        <taxon>Pseudobdellovibrionaceae</taxon>
        <taxon>Micavibrio</taxon>
    </lineage>
</organism>
<name>A0A7T5R0T7_9BACT</name>
<dbReference type="Pfam" id="PF13637">
    <property type="entry name" value="Ank_4"/>
    <property type="match status" value="1"/>
</dbReference>
<dbReference type="InterPro" id="IPR002110">
    <property type="entry name" value="Ankyrin_rpt"/>
</dbReference>